<accession>A0AAV4VYL0</accession>
<organism evidence="2 3">
    <name type="scientific">Caerostris darwini</name>
    <dbReference type="NCBI Taxonomy" id="1538125"/>
    <lineage>
        <taxon>Eukaryota</taxon>
        <taxon>Metazoa</taxon>
        <taxon>Ecdysozoa</taxon>
        <taxon>Arthropoda</taxon>
        <taxon>Chelicerata</taxon>
        <taxon>Arachnida</taxon>
        <taxon>Araneae</taxon>
        <taxon>Araneomorphae</taxon>
        <taxon>Entelegynae</taxon>
        <taxon>Araneoidea</taxon>
        <taxon>Araneidae</taxon>
        <taxon>Caerostris</taxon>
    </lineage>
</organism>
<evidence type="ECO:0000313" key="3">
    <source>
        <dbReference type="Proteomes" id="UP001054837"/>
    </source>
</evidence>
<keyword evidence="3" id="KW-1185">Reference proteome</keyword>
<gene>
    <name evidence="2" type="ORF">CDAR_64971</name>
</gene>
<protein>
    <submittedName>
        <fullName evidence="2">Uncharacterized protein</fullName>
    </submittedName>
</protein>
<comment type="caution">
    <text evidence="2">The sequence shown here is derived from an EMBL/GenBank/DDBJ whole genome shotgun (WGS) entry which is preliminary data.</text>
</comment>
<evidence type="ECO:0000256" key="1">
    <source>
        <dbReference type="SAM" id="MobiDB-lite"/>
    </source>
</evidence>
<dbReference type="EMBL" id="BPLQ01013861">
    <property type="protein sequence ID" value="GIY75402.1"/>
    <property type="molecule type" value="Genomic_DNA"/>
</dbReference>
<feature type="region of interest" description="Disordered" evidence="1">
    <location>
        <begin position="1"/>
        <end position="73"/>
    </location>
</feature>
<sequence length="97" mass="10941">MSCKKSVPFPCSTLPSNRHLHSHSAKVRASGNQSRPIRIQHGMLKPSRHVHSDQLTSPESKGEHLPPVDQHPGRLQYVGHVTKRDPYSMCEQPRMTT</sequence>
<dbReference type="Proteomes" id="UP001054837">
    <property type="component" value="Unassembled WGS sequence"/>
</dbReference>
<dbReference type="AlphaFoldDB" id="A0AAV4VYL0"/>
<evidence type="ECO:0000313" key="2">
    <source>
        <dbReference type="EMBL" id="GIY75402.1"/>
    </source>
</evidence>
<reference evidence="2 3" key="1">
    <citation type="submission" date="2021-06" db="EMBL/GenBank/DDBJ databases">
        <title>Caerostris darwini draft genome.</title>
        <authorList>
            <person name="Kono N."/>
            <person name="Arakawa K."/>
        </authorList>
    </citation>
    <scope>NUCLEOTIDE SEQUENCE [LARGE SCALE GENOMIC DNA]</scope>
</reference>
<name>A0AAV4VYL0_9ARAC</name>
<proteinExistence type="predicted"/>